<dbReference type="InterPro" id="IPR007791">
    <property type="entry name" value="DjlA_N"/>
</dbReference>
<name>A0A1H3KB31_9RHOB</name>
<dbReference type="Proteomes" id="UP000199026">
    <property type="component" value="Unassembled WGS sequence"/>
</dbReference>
<dbReference type="Gene3D" id="1.10.3680.10">
    <property type="entry name" value="TerB-like"/>
    <property type="match status" value="1"/>
</dbReference>
<evidence type="ECO:0000259" key="1">
    <source>
        <dbReference type="Pfam" id="PF05099"/>
    </source>
</evidence>
<evidence type="ECO:0000313" key="3">
    <source>
        <dbReference type="Proteomes" id="UP000199026"/>
    </source>
</evidence>
<dbReference type="GeneID" id="78124487"/>
<dbReference type="AlphaFoldDB" id="A0A1H3KB31"/>
<dbReference type="Pfam" id="PF05099">
    <property type="entry name" value="TerB"/>
    <property type="match status" value="1"/>
</dbReference>
<sequence length="148" mass="16400">MEFIDRILSRFHKSAPVQAPLPEPDANMALGALMIRVAKADKSYAVEEIAKIDKILAKLFDINPVEAAKMRALCEKLEAKAPHEGKFAKLIHDSLDEDKRLNALRALHAVMHADGIDRPEEETVLQETSLALGFATLPTNLSEGFEKQ</sequence>
<proteinExistence type="predicted"/>
<dbReference type="RefSeq" id="WP_245724407.1">
    <property type="nucleotide sequence ID" value="NZ_CALJFH010000025.1"/>
</dbReference>
<dbReference type="STRING" id="576131.SAMN05444486_102415"/>
<accession>A0A1H3KB31</accession>
<dbReference type="CDD" id="cd07313">
    <property type="entry name" value="terB_like_2"/>
    <property type="match status" value="1"/>
</dbReference>
<keyword evidence="3" id="KW-1185">Reference proteome</keyword>
<dbReference type="EMBL" id="FNPR01000002">
    <property type="protein sequence ID" value="SDY48774.1"/>
    <property type="molecule type" value="Genomic_DNA"/>
</dbReference>
<dbReference type="SUPFAM" id="SSF158682">
    <property type="entry name" value="TerB-like"/>
    <property type="match status" value="1"/>
</dbReference>
<organism evidence="2 3">
    <name type="scientific">Lentibacter algarum</name>
    <dbReference type="NCBI Taxonomy" id="576131"/>
    <lineage>
        <taxon>Bacteria</taxon>
        <taxon>Pseudomonadati</taxon>
        <taxon>Pseudomonadota</taxon>
        <taxon>Alphaproteobacteria</taxon>
        <taxon>Rhodobacterales</taxon>
        <taxon>Roseobacteraceae</taxon>
        <taxon>Lentibacter</taxon>
    </lineage>
</organism>
<gene>
    <name evidence="2" type="ORF">SAMN05444486_102415</name>
</gene>
<dbReference type="InterPro" id="IPR029024">
    <property type="entry name" value="TerB-like"/>
</dbReference>
<feature type="domain" description="Co-chaperone DjlA N-terminal" evidence="1">
    <location>
        <begin position="28"/>
        <end position="134"/>
    </location>
</feature>
<evidence type="ECO:0000313" key="2">
    <source>
        <dbReference type="EMBL" id="SDY48774.1"/>
    </source>
</evidence>
<reference evidence="2 3" key="1">
    <citation type="submission" date="2016-10" db="EMBL/GenBank/DDBJ databases">
        <authorList>
            <person name="de Groot N.N."/>
        </authorList>
    </citation>
    <scope>NUCLEOTIDE SEQUENCE [LARGE SCALE GENOMIC DNA]</scope>
    <source>
        <strain evidence="2 3">DSM 24677</strain>
    </source>
</reference>
<protein>
    <submittedName>
        <fullName evidence="2">Uncharacterized conserved protein, tellurite resistance protein B (TerB) family</fullName>
    </submittedName>
</protein>